<sequence>MEKQLTPDQLAEHGQRLYRSGKHLEAAEQFEKASKAFAELGDVLKSAEMANNRSVALLQAGDAQGALDACAGTEQIFHKAGDTEREGIAIANYAAALEGLNRLEEALEHYQRAAALFKQINHSEMRAVVLKAISSLQIRTNRQFEALASMDAALEEQKKLSLRERLLKKIIDLPFKMIGKK</sequence>
<dbReference type="InParanoid" id="E8N4P9"/>
<gene>
    <name evidence="2" type="ordered locus">ANT_13850</name>
</gene>
<dbReference type="Pfam" id="PF14938">
    <property type="entry name" value="SNAP"/>
    <property type="match status" value="1"/>
</dbReference>
<protein>
    <recommendedName>
        <fullName evidence="4">Tetratricopeptide repeat protein</fullName>
    </recommendedName>
</protein>
<evidence type="ECO:0000313" key="2">
    <source>
        <dbReference type="EMBL" id="BAJ63413.1"/>
    </source>
</evidence>
<dbReference type="HOGENOM" id="CLU_1486135_0_0_0"/>
<dbReference type="eggNOG" id="COG0457">
    <property type="taxonomic scope" value="Bacteria"/>
</dbReference>
<dbReference type="AlphaFoldDB" id="E8N4P9"/>
<dbReference type="EMBL" id="AP012029">
    <property type="protein sequence ID" value="BAJ63413.1"/>
    <property type="molecule type" value="Genomic_DNA"/>
</dbReference>
<keyword evidence="3" id="KW-1185">Reference proteome</keyword>
<organism evidence="2 3">
    <name type="scientific">Anaerolinea thermophila (strain DSM 14523 / JCM 11388 / NBRC 100420 / UNI-1)</name>
    <dbReference type="NCBI Taxonomy" id="926569"/>
    <lineage>
        <taxon>Bacteria</taxon>
        <taxon>Bacillati</taxon>
        <taxon>Chloroflexota</taxon>
        <taxon>Anaerolineae</taxon>
        <taxon>Anaerolineales</taxon>
        <taxon>Anaerolineaceae</taxon>
        <taxon>Anaerolinea</taxon>
    </lineage>
</organism>
<accession>E8N4P9</accession>
<dbReference type="OrthoDB" id="7628974at2"/>
<keyword evidence="1" id="KW-0175">Coiled coil</keyword>
<dbReference type="SUPFAM" id="SSF48452">
    <property type="entry name" value="TPR-like"/>
    <property type="match status" value="1"/>
</dbReference>
<dbReference type="STRING" id="926569.ANT_13850"/>
<dbReference type="Gene3D" id="1.25.40.10">
    <property type="entry name" value="Tetratricopeptide repeat domain"/>
    <property type="match status" value="1"/>
</dbReference>
<evidence type="ECO:0000256" key="1">
    <source>
        <dbReference type="SAM" id="Coils"/>
    </source>
</evidence>
<dbReference type="RefSeq" id="WP_013559797.1">
    <property type="nucleotide sequence ID" value="NC_014960.1"/>
</dbReference>
<reference evidence="2 3" key="1">
    <citation type="submission" date="2010-12" db="EMBL/GenBank/DDBJ databases">
        <title>Whole genome sequence of Anaerolinea thermophila UNI-1.</title>
        <authorList>
            <person name="Narita-Yamada S."/>
            <person name="Kishi E."/>
            <person name="Watanabe Y."/>
            <person name="Takasaki K."/>
            <person name="Ankai A."/>
            <person name="Oguchi A."/>
            <person name="Fukui S."/>
            <person name="Takahashi M."/>
            <person name="Yashiro I."/>
            <person name="Hosoyama A."/>
            <person name="Sekiguchi Y."/>
            <person name="Hanada S."/>
            <person name="Fujita N."/>
        </authorList>
    </citation>
    <scope>NUCLEOTIDE SEQUENCE [LARGE SCALE GENOMIC DNA]</scope>
    <source>
        <strain evidence="3">DSM 14523 / JCM 11388 / NBRC 100420 / UNI-1</strain>
    </source>
</reference>
<evidence type="ECO:0008006" key="4">
    <source>
        <dbReference type="Google" id="ProtNLM"/>
    </source>
</evidence>
<dbReference type="InterPro" id="IPR011990">
    <property type="entry name" value="TPR-like_helical_dom_sf"/>
</dbReference>
<dbReference type="Proteomes" id="UP000008922">
    <property type="component" value="Chromosome"/>
</dbReference>
<evidence type="ECO:0000313" key="3">
    <source>
        <dbReference type="Proteomes" id="UP000008922"/>
    </source>
</evidence>
<name>E8N4P9_ANATU</name>
<proteinExistence type="predicted"/>
<dbReference type="KEGG" id="atm:ANT_13850"/>
<feature type="coiled-coil region" evidence="1">
    <location>
        <begin position="93"/>
        <end position="120"/>
    </location>
</feature>